<dbReference type="GO" id="GO:0043138">
    <property type="term" value="F:3'-5' DNA helicase activity"/>
    <property type="evidence" value="ECO:0007669"/>
    <property type="project" value="TreeGrafter"/>
</dbReference>
<dbReference type="NCBIfam" id="TIGR03817">
    <property type="entry name" value="DECH_helic"/>
    <property type="match status" value="1"/>
</dbReference>
<evidence type="ECO:0000259" key="4">
    <source>
        <dbReference type="PROSITE" id="PS51192"/>
    </source>
</evidence>
<evidence type="ECO:0000256" key="1">
    <source>
        <dbReference type="ARBA" id="ARBA00022741"/>
    </source>
</evidence>
<reference evidence="6" key="1">
    <citation type="submission" date="2020-05" db="EMBL/GenBank/DDBJ databases">
        <authorList>
            <person name="Chiriac C."/>
            <person name="Salcher M."/>
            <person name="Ghai R."/>
            <person name="Kavagutti S V."/>
        </authorList>
    </citation>
    <scope>NUCLEOTIDE SEQUENCE</scope>
</reference>
<feature type="compositionally biased region" description="Low complexity" evidence="3">
    <location>
        <begin position="13"/>
        <end position="31"/>
    </location>
</feature>
<dbReference type="GO" id="GO:0005524">
    <property type="term" value="F:ATP binding"/>
    <property type="evidence" value="ECO:0007669"/>
    <property type="project" value="UniProtKB-KW"/>
</dbReference>
<dbReference type="SUPFAM" id="SSF52540">
    <property type="entry name" value="P-loop containing nucleoside triphosphate hydrolases"/>
    <property type="match status" value="1"/>
</dbReference>
<dbReference type="SMART" id="SM00487">
    <property type="entry name" value="DEXDc"/>
    <property type="match status" value="1"/>
</dbReference>
<evidence type="ECO:0000259" key="5">
    <source>
        <dbReference type="PROSITE" id="PS51194"/>
    </source>
</evidence>
<dbReference type="AlphaFoldDB" id="A0A6J5YJM3"/>
<sequence>MPRRARSETEPVTTDPTAGATAGATADATADQSTLEREPTPIPLDQLVASLGSDPRLVHVERLPARTARHGELAQPLSAAVADAFGSRRLWSHQVEAIDHARAGQSVAIATGTASGKSLCFQLPIAESVAGPRPATALMLFPTKALAQDQLRSITAAGVPGLVAGTYDGDSSPEERAWVRRNANVLLTNPDMLHAGFLPGHDRWATFLHRLDYVVVDELHAMRGVFGSHVAHILRRLRRLCAHYGSDPTFIFTSATIGQPGRLASDLCAKTVVEVTDDGSPRGERLFLLWNPGAEDPEDPGGGPGSVSSNRDTAELMRAAVAGGHRAIAFCRSRKGTEVVAADIRRRLPTRLGDAVRPYRGGYLRTERREIEQALFDGSLRGVVATSALELGIDVGGLDVCVLNGFPGTIASMWQQAGRAGRQSQLSLAALVAGDDQLDHWFVTHPDELFSRPPEPAVINPQNPHVLLPHLACAAFEQPLTPDDEQWWGDALDEGIRTLVLDDLLVFRPPTHRKGPAAVWAGRGRPSAGLSLRSAGGEEFRIATADGTLIGTVDGSRALRLVHPGAVYLHQGESWKVERLDLEDRVAIVESAEEGEYTQPRATTDIEILASEADRMVGGAVLHLGEVLVRSQVTGYRRINTFTGEQLGMVDLDLPPGELVTRAFWYVIDDALLDAAGLTPADVPGALHAIEHAAIGMMPLFTICDRWDVGGLSTALLADTGAATIIIYDGYPGGAGIAELGFDAGGDHLQATLEIIESCECSSGCPSCVQSPKCGNGNDPLDKSGGIALLRMMLGHSSS</sequence>
<dbReference type="Pfam" id="PF00270">
    <property type="entry name" value="DEAD"/>
    <property type="match status" value="1"/>
</dbReference>
<dbReference type="InterPro" id="IPR055227">
    <property type="entry name" value="HRQ1_WHD"/>
</dbReference>
<feature type="region of interest" description="Disordered" evidence="3">
    <location>
        <begin position="291"/>
        <end position="310"/>
    </location>
</feature>
<evidence type="ECO:0000256" key="3">
    <source>
        <dbReference type="SAM" id="MobiDB-lite"/>
    </source>
</evidence>
<dbReference type="CDD" id="cd17923">
    <property type="entry name" value="DEXHc_Hrq1-like"/>
    <property type="match status" value="1"/>
</dbReference>
<dbReference type="InterPro" id="IPR027417">
    <property type="entry name" value="P-loop_NTPase"/>
</dbReference>
<keyword evidence="1" id="KW-0547">Nucleotide-binding</keyword>
<dbReference type="CDD" id="cd18797">
    <property type="entry name" value="SF2_C_Hrq"/>
    <property type="match status" value="1"/>
</dbReference>
<dbReference type="EMBL" id="CAEMXZ010000194">
    <property type="protein sequence ID" value="CAB4324681.1"/>
    <property type="molecule type" value="Genomic_DNA"/>
</dbReference>
<dbReference type="GO" id="GO:0006289">
    <property type="term" value="P:nucleotide-excision repair"/>
    <property type="evidence" value="ECO:0007669"/>
    <property type="project" value="TreeGrafter"/>
</dbReference>
<dbReference type="Pfam" id="PF09369">
    <property type="entry name" value="MZB"/>
    <property type="match status" value="1"/>
</dbReference>
<gene>
    <name evidence="6" type="ORF">UFOPK1392_02457</name>
</gene>
<dbReference type="PROSITE" id="PS51194">
    <property type="entry name" value="HELICASE_CTER"/>
    <property type="match status" value="1"/>
</dbReference>
<evidence type="ECO:0000256" key="2">
    <source>
        <dbReference type="ARBA" id="ARBA00022840"/>
    </source>
</evidence>
<feature type="region of interest" description="Disordered" evidence="3">
    <location>
        <begin position="1"/>
        <end position="39"/>
    </location>
</feature>
<dbReference type="Pfam" id="PF22982">
    <property type="entry name" value="WHD_HRQ1"/>
    <property type="match status" value="1"/>
</dbReference>
<dbReference type="SMART" id="SM00490">
    <property type="entry name" value="HELICc"/>
    <property type="match status" value="1"/>
</dbReference>
<feature type="domain" description="Helicase ATP-binding" evidence="4">
    <location>
        <begin position="98"/>
        <end position="275"/>
    </location>
</feature>
<accession>A0A6J5YJM3</accession>
<name>A0A6J5YJM3_9ZZZZ</name>
<dbReference type="InterPro" id="IPR011545">
    <property type="entry name" value="DEAD/DEAH_box_helicase_dom"/>
</dbReference>
<dbReference type="InterPro" id="IPR001650">
    <property type="entry name" value="Helicase_C-like"/>
</dbReference>
<dbReference type="Pfam" id="PF00271">
    <property type="entry name" value="Helicase_C"/>
    <property type="match status" value="1"/>
</dbReference>
<dbReference type="PANTHER" id="PTHR47957">
    <property type="entry name" value="ATP-DEPENDENT HELICASE HRQ1"/>
    <property type="match status" value="1"/>
</dbReference>
<dbReference type="InterPro" id="IPR022307">
    <property type="entry name" value="Helicase_put_actinobac"/>
</dbReference>
<dbReference type="GO" id="GO:0003676">
    <property type="term" value="F:nucleic acid binding"/>
    <property type="evidence" value="ECO:0007669"/>
    <property type="project" value="InterPro"/>
</dbReference>
<dbReference type="InterPro" id="IPR014001">
    <property type="entry name" value="Helicase_ATP-bd"/>
</dbReference>
<dbReference type="PROSITE" id="PS51192">
    <property type="entry name" value="HELICASE_ATP_BIND_1"/>
    <property type="match status" value="1"/>
</dbReference>
<dbReference type="PANTHER" id="PTHR47957:SF3">
    <property type="entry name" value="ATP-DEPENDENT HELICASE HRQ1"/>
    <property type="match status" value="1"/>
</dbReference>
<dbReference type="GO" id="GO:0036297">
    <property type="term" value="P:interstrand cross-link repair"/>
    <property type="evidence" value="ECO:0007669"/>
    <property type="project" value="TreeGrafter"/>
</dbReference>
<organism evidence="6">
    <name type="scientific">freshwater metagenome</name>
    <dbReference type="NCBI Taxonomy" id="449393"/>
    <lineage>
        <taxon>unclassified sequences</taxon>
        <taxon>metagenomes</taxon>
        <taxon>ecological metagenomes</taxon>
    </lineage>
</organism>
<feature type="domain" description="Helicase C-terminal" evidence="5">
    <location>
        <begin position="312"/>
        <end position="465"/>
    </location>
</feature>
<evidence type="ECO:0000313" key="6">
    <source>
        <dbReference type="EMBL" id="CAB4324681.1"/>
    </source>
</evidence>
<dbReference type="GO" id="GO:0005634">
    <property type="term" value="C:nucleus"/>
    <property type="evidence" value="ECO:0007669"/>
    <property type="project" value="TreeGrafter"/>
</dbReference>
<dbReference type="Gene3D" id="3.40.50.300">
    <property type="entry name" value="P-loop containing nucleotide triphosphate hydrolases"/>
    <property type="match status" value="2"/>
</dbReference>
<protein>
    <submittedName>
        <fullName evidence="6">Unannotated protein</fullName>
    </submittedName>
</protein>
<proteinExistence type="predicted"/>
<keyword evidence="2" id="KW-0067">ATP-binding</keyword>
<dbReference type="InterPro" id="IPR018973">
    <property type="entry name" value="MZB"/>
</dbReference>